<dbReference type="EMBL" id="MN740286">
    <property type="protein sequence ID" value="QHT97974.1"/>
    <property type="molecule type" value="Genomic_DNA"/>
</dbReference>
<dbReference type="AlphaFoldDB" id="A0A6C0IXA9"/>
<organism evidence="1">
    <name type="scientific">viral metagenome</name>
    <dbReference type="NCBI Taxonomy" id="1070528"/>
    <lineage>
        <taxon>unclassified sequences</taxon>
        <taxon>metagenomes</taxon>
        <taxon>organismal metagenomes</taxon>
    </lineage>
</organism>
<accession>A0A6C0IXA9</accession>
<sequence>MWNPLKPDRIDCGWHRLDESQSARSALGMRPLLELPEGSWDQHDDLVSPCSLEMAVVKALVKTHAIVAAYTTRANCRHNDIDDYIFAVIISGMISLRLGFNKVEVPDMPGEISDSLCSICMEMMDYNKSTIKMYIDHYITHGTSGLDDLINSDDTFHIYLLFMDIKSVVSAWIDTTVIDLPLKKKMKKLDQ</sequence>
<evidence type="ECO:0000313" key="1">
    <source>
        <dbReference type="EMBL" id="QHT97974.1"/>
    </source>
</evidence>
<proteinExistence type="predicted"/>
<reference evidence="1" key="1">
    <citation type="journal article" date="2020" name="Nature">
        <title>Giant virus diversity and host interactions through global metagenomics.</title>
        <authorList>
            <person name="Schulz F."/>
            <person name="Roux S."/>
            <person name="Paez-Espino D."/>
            <person name="Jungbluth S."/>
            <person name="Walsh D.A."/>
            <person name="Denef V.J."/>
            <person name="McMahon K.D."/>
            <person name="Konstantinidis K.T."/>
            <person name="Eloe-Fadrosh E.A."/>
            <person name="Kyrpides N.C."/>
            <person name="Woyke T."/>
        </authorList>
    </citation>
    <scope>NUCLEOTIDE SEQUENCE</scope>
    <source>
        <strain evidence="1">GVMAG-M-3300025626-8</strain>
    </source>
</reference>
<name>A0A6C0IXA9_9ZZZZ</name>
<protein>
    <submittedName>
        <fullName evidence="1">Uncharacterized protein</fullName>
    </submittedName>
</protein>